<keyword evidence="7" id="KW-1185">Reference proteome</keyword>
<comment type="cofactor">
    <cofactor evidence="5">
        <name>Fe(2+)</name>
        <dbReference type="ChEBI" id="CHEBI:29033"/>
    </cofactor>
    <text evidence="5">Binds 1 Fe(2+) ion per subunit.</text>
</comment>
<dbReference type="Proteomes" id="UP000228380">
    <property type="component" value="Chromosome 2"/>
</dbReference>
<dbReference type="GO" id="GO:0046872">
    <property type="term" value="F:metal ion binding"/>
    <property type="evidence" value="ECO:0007669"/>
    <property type="project" value="UniProtKB-KW"/>
</dbReference>
<dbReference type="OrthoDB" id="1069523at2759"/>
<dbReference type="InterPro" id="IPR004294">
    <property type="entry name" value="Carotenoid_Oase"/>
</dbReference>
<evidence type="ECO:0000256" key="1">
    <source>
        <dbReference type="ARBA" id="ARBA00006787"/>
    </source>
</evidence>
<feature type="binding site" evidence="5">
    <location>
        <position position="276"/>
    </location>
    <ligand>
        <name>Fe cation</name>
        <dbReference type="ChEBI" id="CHEBI:24875"/>
        <note>catalytic</note>
    </ligand>
</feature>
<keyword evidence="4 5" id="KW-0408">Iron</keyword>
<proteinExistence type="inferred from homology"/>
<feature type="binding site" evidence="5">
    <location>
        <position position="567"/>
    </location>
    <ligand>
        <name>Fe cation</name>
        <dbReference type="ChEBI" id="CHEBI:24875"/>
        <note>catalytic</note>
    </ligand>
</feature>
<evidence type="ECO:0000256" key="5">
    <source>
        <dbReference type="PIRSR" id="PIRSR604294-1"/>
    </source>
</evidence>
<evidence type="ECO:0000256" key="3">
    <source>
        <dbReference type="ARBA" id="ARBA00022964"/>
    </source>
</evidence>
<sequence length="583" mass="64152">MLSSSSAAATTTCKIVIPANKKTVPGELITTRSAKPTAPHPLERPKPLPLPPPPVTTTSSPPLKPVQKLIASALDAIESNFVVELEKKGPLPRSADPAVQISGNFAPVPESPPRYGLEVVGRIPSELYGVYLRNGANPMFPPSGGHHLFDGDGMIHAVTLLGPDKASYACRFTRTSRLSQEAALGRAVFPKAIGELHGHSGIGRLLLFYLRAAAGIVDPTWGIGVANAGLVYFGGRLLAMSEDDMPYHVRLTPGGDLETVGRFDFAGQLDSPMIAHPKIDPATGELYALSYNIIRKPFLKYFRVDPVTGAKSPDVAITLRQPTMIHDFAITENYAVIPDQQVVFELCRMLHGESPVRCDHRKTPRFGVLPKYATDESNIQWIDVPDCFCFHLWNAWEEQSRDGKRMVVIIGSCMSPPDTIFSDKEEPMRSVLSEIRLNLETGESSRREIAPGVNLEAGQVNRNRLGRRTRFAYLAIAEPWPRCCGVAKVDLETGDVRRFEYGEGRFGGEPTFVQVRSRGEQEEDEGYVVGFVRDEGKEESELVIVNGKNMEQEAAVRLPSRVPYGFHGTFVRSTELLRQRVAS</sequence>
<dbReference type="GO" id="GO:0010436">
    <property type="term" value="F:carotenoid dioxygenase activity"/>
    <property type="evidence" value="ECO:0007669"/>
    <property type="project" value="TreeGrafter"/>
</dbReference>
<dbReference type="Pfam" id="PF03055">
    <property type="entry name" value="RPE65"/>
    <property type="match status" value="1"/>
</dbReference>
<dbReference type="PANTHER" id="PTHR10543">
    <property type="entry name" value="BETA-CAROTENE DIOXYGENASE"/>
    <property type="match status" value="1"/>
</dbReference>
<evidence type="ECO:0000313" key="7">
    <source>
        <dbReference type="Proteomes" id="UP000228380"/>
    </source>
</evidence>
<evidence type="ECO:0000256" key="6">
    <source>
        <dbReference type="SAM" id="MobiDB-lite"/>
    </source>
</evidence>
<feature type="binding site" evidence="5">
    <location>
        <position position="326"/>
    </location>
    <ligand>
        <name>Fe cation</name>
        <dbReference type="ChEBI" id="CHEBI:24875"/>
        <note>catalytic</note>
    </ligand>
</feature>
<accession>A0A8B7CQT8</accession>
<dbReference type="PANTHER" id="PTHR10543:SF101">
    <property type="entry name" value="9-CIS-EPOXYCAROTENOID DIOXYGENASE NCED6, CHLOROPLASTIC"/>
    <property type="match status" value="1"/>
</dbReference>
<evidence type="ECO:0000256" key="4">
    <source>
        <dbReference type="ARBA" id="ARBA00023004"/>
    </source>
</evidence>
<dbReference type="GO" id="GO:0016121">
    <property type="term" value="P:carotene catabolic process"/>
    <property type="evidence" value="ECO:0007669"/>
    <property type="project" value="TreeGrafter"/>
</dbReference>
<protein>
    <submittedName>
        <fullName evidence="8">9-cis-epoxycarotenoid dioxygenase NCED6, chloroplastic-like</fullName>
    </submittedName>
</protein>
<keyword evidence="3" id="KW-0560">Oxidoreductase</keyword>
<keyword evidence="3" id="KW-0223">Dioxygenase</keyword>
<organism evidence="7 8">
    <name type="scientific">Phoenix dactylifera</name>
    <name type="common">Date palm</name>
    <dbReference type="NCBI Taxonomy" id="42345"/>
    <lineage>
        <taxon>Eukaryota</taxon>
        <taxon>Viridiplantae</taxon>
        <taxon>Streptophyta</taxon>
        <taxon>Embryophyta</taxon>
        <taxon>Tracheophyta</taxon>
        <taxon>Spermatophyta</taxon>
        <taxon>Magnoliopsida</taxon>
        <taxon>Liliopsida</taxon>
        <taxon>Arecaceae</taxon>
        <taxon>Coryphoideae</taxon>
        <taxon>Phoeniceae</taxon>
        <taxon>Phoenix</taxon>
    </lineage>
</organism>
<gene>
    <name evidence="8" type="primary">LOC103717739</name>
</gene>
<comment type="similarity">
    <text evidence="1">Belongs to the carotenoid oxygenase family.</text>
</comment>
<dbReference type="AlphaFoldDB" id="A0A8B7CQT8"/>
<feature type="binding site" evidence="5">
    <location>
        <position position="391"/>
    </location>
    <ligand>
        <name>Fe cation</name>
        <dbReference type="ChEBI" id="CHEBI:24875"/>
        <note>catalytic</note>
    </ligand>
</feature>
<reference evidence="8" key="2">
    <citation type="submission" date="2025-08" db="UniProtKB">
        <authorList>
            <consortium name="RefSeq"/>
        </authorList>
    </citation>
    <scope>IDENTIFICATION</scope>
    <source>
        <tissue evidence="8">Young leaves</tissue>
    </source>
</reference>
<keyword evidence="2 5" id="KW-0479">Metal-binding</keyword>
<reference evidence="7" key="1">
    <citation type="journal article" date="2019" name="Nat. Commun.">
        <title>Genome-wide association mapping of date palm fruit traits.</title>
        <authorList>
            <person name="Hazzouri K.M."/>
            <person name="Gros-Balthazard M."/>
            <person name="Flowers J.M."/>
            <person name="Copetti D."/>
            <person name="Lemansour A."/>
            <person name="Lebrun M."/>
            <person name="Masmoudi K."/>
            <person name="Ferrand S."/>
            <person name="Dhar M.I."/>
            <person name="Fresquez Z.A."/>
            <person name="Rosas U."/>
            <person name="Zhang J."/>
            <person name="Talag J."/>
            <person name="Lee S."/>
            <person name="Kudrna D."/>
            <person name="Powell R.F."/>
            <person name="Leitch I.J."/>
            <person name="Krueger R.R."/>
            <person name="Wing R.A."/>
            <person name="Amiri K.M.A."/>
            <person name="Purugganan M.D."/>
        </authorList>
    </citation>
    <scope>NUCLEOTIDE SEQUENCE [LARGE SCALE GENOMIC DNA]</scope>
    <source>
        <strain evidence="7">cv. Khalas</strain>
    </source>
</reference>
<evidence type="ECO:0000313" key="8">
    <source>
        <dbReference type="RefSeq" id="XP_008804455.3"/>
    </source>
</evidence>
<name>A0A8B7CQT8_PHODC</name>
<dbReference type="RefSeq" id="XP_008804455.3">
    <property type="nucleotide sequence ID" value="XM_008806233.4"/>
</dbReference>
<feature type="region of interest" description="Disordered" evidence="6">
    <location>
        <begin position="26"/>
        <end position="63"/>
    </location>
</feature>
<evidence type="ECO:0000256" key="2">
    <source>
        <dbReference type="ARBA" id="ARBA00022723"/>
    </source>
</evidence>
<dbReference type="GeneID" id="103717739"/>
<dbReference type="KEGG" id="pda:103717739"/>
<dbReference type="GO" id="GO:0009570">
    <property type="term" value="C:chloroplast stroma"/>
    <property type="evidence" value="ECO:0007669"/>
    <property type="project" value="TreeGrafter"/>
</dbReference>